<dbReference type="SFLD" id="SFLDS00003">
    <property type="entry name" value="Haloacid_Dehalogenase"/>
    <property type="match status" value="1"/>
</dbReference>
<protein>
    <submittedName>
        <fullName evidence="2">HAD family hydrolase</fullName>
    </submittedName>
</protein>
<dbReference type="InterPro" id="IPR036412">
    <property type="entry name" value="HAD-like_sf"/>
</dbReference>
<dbReference type="EMBL" id="RDFA01000005">
    <property type="protein sequence ID" value="RXK47854.1"/>
    <property type="molecule type" value="Genomic_DNA"/>
</dbReference>
<dbReference type="Pfam" id="PF13419">
    <property type="entry name" value="HAD_2"/>
    <property type="match status" value="1"/>
</dbReference>
<dbReference type="SFLD" id="SFLDG01129">
    <property type="entry name" value="C1.5:_HAD__Beta-PGM__Phosphata"/>
    <property type="match status" value="1"/>
</dbReference>
<dbReference type="Proteomes" id="UP000289691">
    <property type="component" value="Unassembled WGS sequence"/>
</dbReference>
<comment type="similarity">
    <text evidence="1">Belongs to the HAD-like hydrolase superfamily.</text>
</comment>
<evidence type="ECO:0000313" key="3">
    <source>
        <dbReference type="Proteomes" id="UP000289691"/>
    </source>
</evidence>
<dbReference type="InterPro" id="IPR023198">
    <property type="entry name" value="PGP-like_dom2"/>
</dbReference>
<evidence type="ECO:0000313" key="2">
    <source>
        <dbReference type="EMBL" id="RXK47854.1"/>
    </source>
</evidence>
<dbReference type="InterPro" id="IPR023214">
    <property type="entry name" value="HAD_sf"/>
</dbReference>
<gene>
    <name evidence="2" type="ORF">EAF64_14490</name>
</gene>
<dbReference type="InterPro" id="IPR050155">
    <property type="entry name" value="HAD-like_hydrolase_sf"/>
</dbReference>
<keyword evidence="2" id="KW-0378">Hydrolase</keyword>
<reference evidence="2 3" key="1">
    <citation type="submission" date="2019-01" db="EMBL/GenBank/DDBJ databases">
        <title>Halorientalis sp. F13-25 a new haloarchaeum isolated from hypersaline water.</title>
        <authorList>
            <person name="Ana D.-V."/>
            <person name="Cristina S.-P."/>
            <person name="Antonio V."/>
        </authorList>
    </citation>
    <scope>NUCLEOTIDE SEQUENCE [LARGE SCALE GENOMIC DNA]</scope>
    <source>
        <strain evidence="2 3">F13-25</strain>
    </source>
</reference>
<keyword evidence="3" id="KW-1185">Reference proteome</keyword>
<evidence type="ECO:0000256" key="1">
    <source>
        <dbReference type="ARBA" id="ARBA00007958"/>
    </source>
</evidence>
<organism evidence="2 3">
    <name type="scientific">Halorientalis pallida</name>
    <dbReference type="NCBI Taxonomy" id="2479928"/>
    <lineage>
        <taxon>Archaea</taxon>
        <taxon>Methanobacteriati</taxon>
        <taxon>Methanobacteriota</taxon>
        <taxon>Stenosarchaea group</taxon>
        <taxon>Halobacteria</taxon>
        <taxon>Halobacteriales</taxon>
        <taxon>Haloarculaceae</taxon>
        <taxon>Halorientalis</taxon>
    </lineage>
</organism>
<proteinExistence type="inferred from homology"/>
<dbReference type="NCBIfam" id="TIGR01549">
    <property type="entry name" value="HAD-SF-IA-v1"/>
    <property type="match status" value="1"/>
</dbReference>
<dbReference type="InterPro" id="IPR006439">
    <property type="entry name" value="HAD-SF_hydro_IA"/>
</dbReference>
<dbReference type="GO" id="GO:0008967">
    <property type="term" value="F:phosphoglycolate phosphatase activity"/>
    <property type="evidence" value="ECO:0007669"/>
    <property type="project" value="TreeGrafter"/>
</dbReference>
<dbReference type="InterPro" id="IPR041492">
    <property type="entry name" value="HAD_2"/>
</dbReference>
<comment type="caution">
    <text evidence="2">The sequence shown here is derived from an EMBL/GenBank/DDBJ whole genome shotgun (WGS) entry which is preliminary data.</text>
</comment>
<dbReference type="NCBIfam" id="TIGR01509">
    <property type="entry name" value="HAD-SF-IA-v3"/>
    <property type="match status" value="1"/>
</dbReference>
<dbReference type="PANTHER" id="PTHR43434">
    <property type="entry name" value="PHOSPHOGLYCOLATE PHOSPHATASE"/>
    <property type="match status" value="1"/>
</dbReference>
<dbReference type="Gene3D" id="3.40.50.1000">
    <property type="entry name" value="HAD superfamily/HAD-like"/>
    <property type="match status" value="1"/>
</dbReference>
<dbReference type="GO" id="GO:0006281">
    <property type="term" value="P:DNA repair"/>
    <property type="evidence" value="ECO:0007669"/>
    <property type="project" value="TreeGrafter"/>
</dbReference>
<dbReference type="Gene3D" id="1.10.150.240">
    <property type="entry name" value="Putative phosphatase, domain 2"/>
    <property type="match status" value="1"/>
</dbReference>
<name>A0A498KUD4_9EURY</name>
<dbReference type="SUPFAM" id="SSF56784">
    <property type="entry name" value="HAD-like"/>
    <property type="match status" value="1"/>
</dbReference>
<accession>A0A498KUD4</accession>
<dbReference type="AlphaFoldDB" id="A0A498KUD4"/>
<dbReference type="PANTHER" id="PTHR43434:SF1">
    <property type="entry name" value="PHOSPHOGLYCOLATE PHOSPHATASE"/>
    <property type="match status" value="1"/>
</dbReference>
<sequence length="223" mass="24082">MMATFDAVCFDMDGVTVETAAAWYEIERNHVLPSAIATGNPPPDAIRALGVDDAYDRLRSLDGITLAVDRETFRALYEERVDEVYRERATLMPGYLDLLETLAFDGLALGLVSASQRAWVEIVLDRFDLHDAYDRVVGADDIEGPSKPDPGIYEHAAERLGVAPKQTVAVEDSPHGIAAATAAGMYCIALRGDGNAEADLSAADTVVTEPVALRSELRALTTK</sequence>